<name>A0ABQ9HRV6_9NEOP</name>
<dbReference type="PANTHER" id="PTHR12093:SF10">
    <property type="entry name" value="MEMBRANE-ASSOCIATED PROTEIN HEM"/>
    <property type="match status" value="1"/>
</dbReference>
<accession>A0ABQ9HRV6</accession>
<comment type="similarity">
    <text evidence="1">Belongs to the HEM-1/HEM-2 family.</text>
</comment>
<proteinExistence type="inferred from homology"/>
<keyword evidence="3" id="KW-1185">Reference proteome</keyword>
<organism evidence="2 3">
    <name type="scientific">Dryococelus australis</name>
    <dbReference type="NCBI Taxonomy" id="614101"/>
    <lineage>
        <taxon>Eukaryota</taxon>
        <taxon>Metazoa</taxon>
        <taxon>Ecdysozoa</taxon>
        <taxon>Arthropoda</taxon>
        <taxon>Hexapoda</taxon>
        <taxon>Insecta</taxon>
        <taxon>Pterygota</taxon>
        <taxon>Neoptera</taxon>
        <taxon>Polyneoptera</taxon>
        <taxon>Phasmatodea</taxon>
        <taxon>Verophasmatodea</taxon>
        <taxon>Anareolatae</taxon>
        <taxon>Phasmatidae</taxon>
        <taxon>Eurycanthinae</taxon>
        <taxon>Dryococelus</taxon>
    </lineage>
</organism>
<gene>
    <name evidence="2" type="ORF">PR048_012810</name>
</gene>
<dbReference type="PANTHER" id="PTHR12093">
    <property type="entry name" value="NCK-ASSOCIATED PROTEIN 1"/>
    <property type="match status" value="1"/>
</dbReference>
<dbReference type="EMBL" id="JARBHB010000004">
    <property type="protein sequence ID" value="KAJ8886598.1"/>
    <property type="molecule type" value="Genomic_DNA"/>
</dbReference>
<dbReference type="InterPro" id="IPR019137">
    <property type="entry name" value="Nck-associated_protein-1"/>
</dbReference>
<evidence type="ECO:0000256" key="1">
    <source>
        <dbReference type="ARBA" id="ARBA00037947"/>
    </source>
</evidence>
<protein>
    <submittedName>
        <fullName evidence="2">Uncharacterized protein</fullName>
    </submittedName>
</protein>
<comment type="caution">
    <text evidence="2">The sequence shown here is derived from an EMBL/GenBank/DDBJ whole genome shotgun (WGS) entry which is preliminary data.</text>
</comment>
<evidence type="ECO:0000313" key="2">
    <source>
        <dbReference type="EMBL" id="KAJ8886598.1"/>
    </source>
</evidence>
<dbReference type="Pfam" id="PF09735">
    <property type="entry name" value="Nckap1"/>
    <property type="match status" value="1"/>
</dbReference>
<feature type="non-terminal residue" evidence="2">
    <location>
        <position position="82"/>
    </location>
</feature>
<evidence type="ECO:0000313" key="3">
    <source>
        <dbReference type="Proteomes" id="UP001159363"/>
    </source>
</evidence>
<sequence>MIMDYDPPVKKMSEEFIPHSKLLCSALMSLYSIYFTRNLTAEKWRSDQKLSLIGNPGHLLKPSQTDTVASEYLSVDTLDRWI</sequence>
<dbReference type="Proteomes" id="UP001159363">
    <property type="component" value="Chromosome X"/>
</dbReference>
<reference evidence="2 3" key="1">
    <citation type="submission" date="2023-02" db="EMBL/GenBank/DDBJ databases">
        <title>LHISI_Scaffold_Assembly.</title>
        <authorList>
            <person name="Stuart O.P."/>
            <person name="Cleave R."/>
            <person name="Magrath M.J.L."/>
            <person name="Mikheyev A.S."/>
        </authorList>
    </citation>
    <scope>NUCLEOTIDE SEQUENCE [LARGE SCALE GENOMIC DNA]</scope>
    <source>
        <strain evidence="2">Daus_M_001</strain>
        <tissue evidence="2">Leg muscle</tissue>
    </source>
</reference>